<evidence type="ECO:0000256" key="6">
    <source>
        <dbReference type="ARBA" id="ARBA00022801"/>
    </source>
</evidence>
<evidence type="ECO:0000256" key="1">
    <source>
        <dbReference type="ARBA" id="ARBA00004777"/>
    </source>
</evidence>
<keyword evidence="9 12" id="KW-0368">Histidine biosynthesis</keyword>
<gene>
    <name evidence="12" type="primary">folD</name>
    <name evidence="15" type="ORF">QLQ80_03175</name>
</gene>
<comment type="subunit">
    <text evidence="2 12">Homodimer.</text>
</comment>
<reference evidence="15" key="1">
    <citation type="submission" date="2023-05" db="EMBL/GenBank/DDBJ databases">
        <title>Mycoplasma phocimorsus sp. nov., isolated from Scandinavian patients with seal finger or septic arthritis after contact with seals.</title>
        <authorList>
            <person name="Skafte-Holm A."/>
            <person name="Pedersen T.R."/>
            <person name="Froelund M."/>
            <person name="Stegger M."/>
            <person name="Qvortrup K."/>
            <person name="Michaels D.L."/>
            <person name="Brown D.R."/>
            <person name="Jensen J.S."/>
        </authorList>
    </citation>
    <scope>NUCLEOTIDE SEQUENCE</scope>
    <source>
        <strain evidence="15">M5725</strain>
    </source>
</reference>
<keyword evidence="10 12" id="KW-0486">Methionine biosynthesis</keyword>
<dbReference type="CDD" id="cd01080">
    <property type="entry name" value="NAD_bind_m-THF_DH_Cyclohyd"/>
    <property type="match status" value="1"/>
</dbReference>
<feature type="binding site" evidence="12">
    <location>
        <position position="222"/>
    </location>
    <ligand>
        <name>NADP(+)</name>
        <dbReference type="ChEBI" id="CHEBI:58349"/>
    </ligand>
</feature>
<dbReference type="EC" id="3.5.4.9" evidence="12"/>
<comment type="caution">
    <text evidence="15">The sequence shown here is derived from an EMBL/GenBank/DDBJ whole genome shotgun (WGS) entry which is preliminary data.</text>
</comment>
<comment type="function">
    <text evidence="12">Catalyzes the oxidation of 5,10-methylenetetrahydrofolate to 5,10-methenyltetrahydrofolate and then the hydrolysis of 5,10-methenyltetrahydrofolate to 10-formyltetrahydrofolate.</text>
</comment>
<dbReference type="PRINTS" id="PR00085">
    <property type="entry name" value="THFDHDRGNASE"/>
</dbReference>
<comment type="caution">
    <text evidence="12">Lacks conserved residue(s) required for the propagation of feature annotation.</text>
</comment>
<dbReference type="GO" id="GO:0009086">
    <property type="term" value="P:methionine biosynthetic process"/>
    <property type="evidence" value="ECO:0007669"/>
    <property type="project" value="UniProtKB-KW"/>
</dbReference>
<dbReference type="Proteomes" id="UP001224428">
    <property type="component" value="Unassembled WGS sequence"/>
</dbReference>
<sequence>MQLMNGKEISQKLTEILKDEINKLTKKPTLAIVQIGDNFASNKYIQFKMNKATELGVNKKLFKFSETISFKEIKKEMEYINEHYDGIIIQLPVPSHLDKRKVCDLIEIDKDVDGLTTKNLEKLYSNQKTFIPATVKSVLTLLDVYEIEVEGKTVGVVGQSDLVGKPLSTLLARRGAILSRYDKETGISGLENNDIVIVATGVAKLVKKENLKKGSIVIDVGINQDQDNLGKPIGDVDPDGLDRWVSLMSPVPGGVGPLTVFSLFDNLIETKRK</sequence>
<evidence type="ECO:0000256" key="12">
    <source>
        <dbReference type="HAMAP-Rule" id="MF_01576"/>
    </source>
</evidence>
<dbReference type="InterPro" id="IPR036291">
    <property type="entry name" value="NAD(P)-bd_dom_sf"/>
</dbReference>
<evidence type="ECO:0000259" key="14">
    <source>
        <dbReference type="Pfam" id="PF02882"/>
    </source>
</evidence>
<keyword evidence="8 12" id="KW-0560">Oxidoreductase</keyword>
<feature type="domain" description="Tetrahydrofolate dehydrogenase/cyclohydrolase catalytic" evidence="13">
    <location>
        <begin position="4"/>
        <end position="113"/>
    </location>
</feature>
<dbReference type="EC" id="1.5.1.5" evidence="12"/>
<comment type="pathway">
    <text evidence="1 12">One-carbon metabolism; tetrahydrofolate interconversion.</text>
</comment>
<dbReference type="AlphaFoldDB" id="A0AAJ1UX21"/>
<dbReference type="GO" id="GO:0035999">
    <property type="term" value="P:tetrahydrofolate interconversion"/>
    <property type="evidence" value="ECO:0007669"/>
    <property type="project" value="UniProtKB-UniRule"/>
</dbReference>
<comment type="catalytic activity">
    <reaction evidence="12">
        <text>(6R)-5,10-methylene-5,6,7,8-tetrahydrofolate + NADP(+) = (6R)-5,10-methenyltetrahydrofolate + NADPH</text>
        <dbReference type="Rhea" id="RHEA:22812"/>
        <dbReference type="ChEBI" id="CHEBI:15636"/>
        <dbReference type="ChEBI" id="CHEBI:57455"/>
        <dbReference type="ChEBI" id="CHEBI:57783"/>
        <dbReference type="ChEBI" id="CHEBI:58349"/>
        <dbReference type="EC" id="1.5.1.5"/>
    </reaction>
</comment>
<dbReference type="GO" id="GO:0004477">
    <property type="term" value="F:methenyltetrahydrofolate cyclohydrolase activity"/>
    <property type="evidence" value="ECO:0007669"/>
    <property type="project" value="UniProtKB-UniRule"/>
</dbReference>
<dbReference type="InterPro" id="IPR020631">
    <property type="entry name" value="THF_DH/CycHdrlase_NAD-bd_dom"/>
</dbReference>
<evidence type="ECO:0000259" key="13">
    <source>
        <dbReference type="Pfam" id="PF00763"/>
    </source>
</evidence>
<dbReference type="SUPFAM" id="SSF51735">
    <property type="entry name" value="NAD(P)-binding Rossmann-fold domains"/>
    <property type="match status" value="1"/>
</dbReference>
<keyword evidence="6 12" id="KW-0378">Hydrolase</keyword>
<accession>A0AAJ1UX21</accession>
<keyword evidence="3 12" id="KW-0554">One-carbon metabolism</keyword>
<evidence type="ECO:0000256" key="2">
    <source>
        <dbReference type="ARBA" id="ARBA00011738"/>
    </source>
</evidence>
<dbReference type="HAMAP" id="MF_01576">
    <property type="entry name" value="THF_DHG_CYH"/>
    <property type="match status" value="1"/>
</dbReference>
<comment type="similarity">
    <text evidence="12">Belongs to the tetrahydrofolate dehydrogenase/cyclohydrolase family.</text>
</comment>
<dbReference type="GO" id="GO:0006164">
    <property type="term" value="P:purine nucleotide biosynthetic process"/>
    <property type="evidence" value="ECO:0007669"/>
    <property type="project" value="UniProtKB-KW"/>
</dbReference>
<keyword evidence="5 12" id="KW-0658">Purine biosynthesis</keyword>
<evidence type="ECO:0000256" key="11">
    <source>
        <dbReference type="ARBA" id="ARBA00023268"/>
    </source>
</evidence>
<evidence type="ECO:0000313" key="16">
    <source>
        <dbReference type="Proteomes" id="UP001224428"/>
    </source>
</evidence>
<dbReference type="PANTHER" id="PTHR48099">
    <property type="entry name" value="C-1-TETRAHYDROFOLATE SYNTHASE, CYTOPLASMIC-RELATED"/>
    <property type="match status" value="1"/>
</dbReference>
<evidence type="ECO:0000313" key="15">
    <source>
        <dbReference type="EMBL" id="MDJ1646065.1"/>
    </source>
</evidence>
<comment type="catalytic activity">
    <reaction evidence="12">
        <text>(6R)-5,10-methenyltetrahydrofolate + H2O = (6R)-10-formyltetrahydrofolate + H(+)</text>
        <dbReference type="Rhea" id="RHEA:23700"/>
        <dbReference type="ChEBI" id="CHEBI:15377"/>
        <dbReference type="ChEBI" id="CHEBI:15378"/>
        <dbReference type="ChEBI" id="CHEBI:57455"/>
        <dbReference type="ChEBI" id="CHEBI:195366"/>
        <dbReference type="EC" id="3.5.4.9"/>
    </reaction>
</comment>
<dbReference type="GO" id="GO:0004488">
    <property type="term" value="F:methylenetetrahydrofolate dehydrogenase (NADP+) activity"/>
    <property type="evidence" value="ECO:0007669"/>
    <property type="project" value="UniProtKB-UniRule"/>
</dbReference>
<dbReference type="GO" id="GO:0005829">
    <property type="term" value="C:cytosol"/>
    <property type="evidence" value="ECO:0007669"/>
    <property type="project" value="TreeGrafter"/>
</dbReference>
<dbReference type="Gene3D" id="3.40.50.10860">
    <property type="entry name" value="Leucine Dehydrogenase, chain A, domain 1"/>
    <property type="match status" value="1"/>
</dbReference>
<keyword evidence="16" id="KW-1185">Reference proteome</keyword>
<dbReference type="InterPro" id="IPR046346">
    <property type="entry name" value="Aminoacid_DH-like_N_sf"/>
</dbReference>
<protein>
    <recommendedName>
        <fullName evidence="12">Bifunctional protein FolD</fullName>
    </recommendedName>
    <domain>
        <recommendedName>
            <fullName evidence="12">Methylenetetrahydrofolate dehydrogenase</fullName>
            <ecNumber evidence="12">1.5.1.5</ecNumber>
        </recommendedName>
    </domain>
    <domain>
        <recommendedName>
            <fullName evidence="12">Methenyltetrahydrofolate cyclohydrolase</fullName>
            <ecNumber evidence="12">3.5.4.9</ecNumber>
        </recommendedName>
    </domain>
</protein>
<keyword evidence="4 12" id="KW-0028">Amino-acid biosynthesis</keyword>
<dbReference type="InterPro" id="IPR000672">
    <property type="entry name" value="THF_DH/CycHdrlase"/>
</dbReference>
<dbReference type="GO" id="GO:0000105">
    <property type="term" value="P:L-histidine biosynthetic process"/>
    <property type="evidence" value="ECO:0007669"/>
    <property type="project" value="UniProtKB-KW"/>
</dbReference>
<dbReference type="RefSeq" id="WP_283827432.1">
    <property type="nucleotide sequence ID" value="NZ_JASDDP010000025.1"/>
</dbReference>
<keyword evidence="7 12" id="KW-0521">NADP</keyword>
<evidence type="ECO:0000256" key="10">
    <source>
        <dbReference type="ARBA" id="ARBA00023167"/>
    </source>
</evidence>
<name>A0AAJ1UX21_9MOLU</name>
<dbReference type="SUPFAM" id="SSF53223">
    <property type="entry name" value="Aminoacid dehydrogenase-like, N-terminal domain"/>
    <property type="match status" value="1"/>
</dbReference>
<evidence type="ECO:0000256" key="8">
    <source>
        <dbReference type="ARBA" id="ARBA00023002"/>
    </source>
</evidence>
<evidence type="ECO:0000256" key="3">
    <source>
        <dbReference type="ARBA" id="ARBA00022563"/>
    </source>
</evidence>
<evidence type="ECO:0000256" key="7">
    <source>
        <dbReference type="ARBA" id="ARBA00022857"/>
    </source>
</evidence>
<proteinExistence type="inferred from homology"/>
<evidence type="ECO:0000256" key="5">
    <source>
        <dbReference type="ARBA" id="ARBA00022755"/>
    </source>
</evidence>
<feature type="domain" description="Tetrahydrofolate dehydrogenase/cyclohydrolase NAD(P)-binding" evidence="14">
    <location>
        <begin position="132"/>
        <end position="271"/>
    </location>
</feature>
<dbReference type="Gene3D" id="3.40.50.720">
    <property type="entry name" value="NAD(P)-binding Rossmann-like Domain"/>
    <property type="match status" value="1"/>
</dbReference>
<dbReference type="InterPro" id="IPR020630">
    <property type="entry name" value="THF_DH/CycHdrlase_cat_dom"/>
</dbReference>
<dbReference type="EMBL" id="JASDDP010000025">
    <property type="protein sequence ID" value="MDJ1646065.1"/>
    <property type="molecule type" value="Genomic_DNA"/>
</dbReference>
<evidence type="ECO:0000256" key="4">
    <source>
        <dbReference type="ARBA" id="ARBA00022605"/>
    </source>
</evidence>
<feature type="binding site" evidence="12">
    <location>
        <begin position="158"/>
        <end position="160"/>
    </location>
    <ligand>
        <name>NADP(+)</name>
        <dbReference type="ChEBI" id="CHEBI:58349"/>
    </ligand>
</feature>
<dbReference type="PANTHER" id="PTHR48099:SF5">
    <property type="entry name" value="C-1-TETRAHYDROFOLATE SYNTHASE, CYTOPLASMIC"/>
    <property type="match status" value="1"/>
</dbReference>
<keyword evidence="11 12" id="KW-0511">Multifunctional enzyme</keyword>
<dbReference type="Pfam" id="PF00763">
    <property type="entry name" value="THF_DHG_CYH"/>
    <property type="match status" value="1"/>
</dbReference>
<dbReference type="Pfam" id="PF02882">
    <property type="entry name" value="THF_DHG_CYH_C"/>
    <property type="match status" value="1"/>
</dbReference>
<organism evidence="15 16">
    <name type="scientific">Mycoplasma phocimorsus</name>
    <dbReference type="NCBI Taxonomy" id="3045839"/>
    <lineage>
        <taxon>Bacteria</taxon>
        <taxon>Bacillati</taxon>
        <taxon>Mycoplasmatota</taxon>
        <taxon>Mollicutes</taxon>
        <taxon>Mycoplasmataceae</taxon>
        <taxon>Mycoplasma</taxon>
    </lineage>
</organism>
<evidence type="ECO:0000256" key="9">
    <source>
        <dbReference type="ARBA" id="ARBA00023102"/>
    </source>
</evidence>
<dbReference type="FunFam" id="3.40.50.10860:FF:000005">
    <property type="entry name" value="C-1-tetrahydrofolate synthase, cytoplasmic, putative"/>
    <property type="match status" value="1"/>
</dbReference>